<evidence type="ECO:0000313" key="4">
    <source>
        <dbReference type="Proteomes" id="UP000807309"/>
    </source>
</evidence>
<dbReference type="PROSITE" id="PS00080">
    <property type="entry name" value="MULTICOPPER_OXIDASE2"/>
    <property type="match status" value="1"/>
</dbReference>
<comment type="caution">
    <text evidence="3">The sequence shown here is derived from an EMBL/GenBank/DDBJ whole genome shotgun (WGS) entry which is preliminary data.</text>
</comment>
<keyword evidence="4" id="KW-1185">Reference proteome</keyword>
<sequence>MINGAPPPELAGWKDTVFIYPQTTVRLAVRFTAHEGAADPYMFHCHMLFHEDQGMMGQFRILAPGRTHAAPAGHDHPGP</sequence>
<organism evidence="3 4">
    <name type="scientific">Nocardia abscessus</name>
    <dbReference type="NCBI Taxonomy" id="120957"/>
    <lineage>
        <taxon>Bacteria</taxon>
        <taxon>Bacillati</taxon>
        <taxon>Actinomycetota</taxon>
        <taxon>Actinomycetes</taxon>
        <taxon>Mycobacteriales</taxon>
        <taxon>Nocardiaceae</taxon>
        <taxon>Nocardia</taxon>
    </lineage>
</organism>
<reference evidence="3 4" key="1">
    <citation type="submission" date="2020-10" db="EMBL/GenBank/DDBJ databases">
        <title>Identification of Nocardia species via Next-generation sequencing and recognition of intraspecies genetic diversity.</title>
        <authorList>
            <person name="Li P."/>
            <person name="Li P."/>
            <person name="Lu B."/>
        </authorList>
    </citation>
    <scope>NUCLEOTIDE SEQUENCE [LARGE SCALE GENOMIC DNA]</scope>
    <source>
        <strain evidence="3 4">N-11</strain>
    </source>
</reference>
<name>A0ABS0CGR3_9NOCA</name>
<dbReference type="Gene3D" id="2.60.40.420">
    <property type="entry name" value="Cupredoxins - blue copper proteins"/>
    <property type="match status" value="1"/>
</dbReference>
<dbReference type="EMBL" id="JADLRE010000024">
    <property type="protein sequence ID" value="MBF6228678.1"/>
    <property type="molecule type" value="Genomic_DNA"/>
</dbReference>
<feature type="domain" description="Plastocyanin-like" evidence="2">
    <location>
        <begin position="11"/>
        <end position="61"/>
    </location>
</feature>
<dbReference type="InterPro" id="IPR008972">
    <property type="entry name" value="Cupredoxin"/>
</dbReference>
<gene>
    <name evidence="3" type="ORF">IU470_26675</name>
</gene>
<dbReference type="Pfam" id="PF07731">
    <property type="entry name" value="Cu-oxidase_2"/>
    <property type="match status" value="1"/>
</dbReference>
<evidence type="ECO:0000259" key="2">
    <source>
        <dbReference type="Pfam" id="PF07731"/>
    </source>
</evidence>
<dbReference type="SUPFAM" id="SSF49503">
    <property type="entry name" value="Cupredoxins"/>
    <property type="match status" value="1"/>
</dbReference>
<protein>
    <submittedName>
        <fullName evidence="3">Multicopper oxidase domain-containing protein</fullName>
    </submittedName>
</protein>
<dbReference type="InterPro" id="IPR002355">
    <property type="entry name" value="Cu_oxidase_Cu_BS"/>
</dbReference>
<proteinExistence type="predicted"/>
<keyword evidence="1" id="KW-0479">Metal-binding</keyword>
<dbReference type="Proteomes" id="UP000807309">
    <property type="component" value="Unassembled WGS sequence"/>
</dbReference>
<accession>A0ABS0CGR3</accession>
<evidence type="ECO:0000313" key="3">
    <source>
        <dbReference type="EMBL" id="MBF6228678.1"/>
    </source>
</evidence>
<evidence type="ECO:0000256" key="1">
    <source>
        <dbReference type="ARBA" id="ARBA00022723"/>
    </source>
</evidence>
<dbReference type="InterPro" id="IPR011706">
    <property type="entry name" value="Cu-oxidase_C"/>
</dbReference>